<comment type="caution">
    <text evidence="1">The sequence shown here is derived from an EMBL/GenBank/DDBJ whole genome shotgun (WGS) entry which is preliminary data.</text>
</comment>
<proteinExistence type="predicted"/>
<evidence type="ECO:0000313" key="2">
    <source>
        <dbReference type="Proteomes" id="UP000604066"/>
    </source>
</evidence>
<sequence length="52" mass="6051">MVEMVDSHTHVSLLPYEGLENMALTGVKKLLAVPYFLELSMRRHFLIIFTRC</sequence>
<evidence type="ECO:0000313" key="1">
    <source>
        <dbReference type="EMBL" id="NYE58077.1"/>
    </source>
</evidence>
<accession>A0ABX2RDV6</accession>
<name>A0ABX2RDV6_9THEO</name>
<dbReference type="GO" id="GO:0016787">
    <property type="term" value="F:hydrolase activity"/>
    <property type="evidence" value="ECO:0007669"/>
    <property type="project" value="UniProtKB-KW"/>
</dbReference>
<protein>
    <submittedName>
        <fullName evidence="1">Metal-dependent TIM-barrel fold hydrolase</fullName>
    </submittedName>
</protein>
<keyword evidence="2" id="KW-1185">Reference proteome</keyword>
<reference evidence="1 2" key="1">
    <citation type="submission" date="2020-07" db="EMBL/GenBank/DDBJ databases">
        <title>Genomic Encyclopedia of Type Strains, Phase III (KMG-III): the genomes of soil and plant-associated and newly described type strains.</title>
        <authorList>
            <person name="Whitman W."/>
        </authorList>
    </citation>
    <scope>NUCLEOTIDE SEQUENCE [LARGE SCALE GENOMIC DNA]</scope>
    <source>
        <strain evidence="1 2">DSM 11255</strain>
    </source>
</reference>
<keyword evidence="1" id="KW-0378">Hydrolase</keyword>
<dbReference type="EMBL" id="JACCBS010000003">
    <property type="protein sequence ID" value="NYE58077.1"/>
    <property type="molecule type" value="Genomic_DNA"/>
</dbReference>
<organism evidence="1 2">
    <name type="scientific">Carboxydothermus ferrireducens DSM 11255</name>
    <dbReference type="NCBI Taxonomy" id="1119529"/>
    <lineage>
        <taxon>Bacteria</taxon>
        <taxon>Bacillati</taxon>
        <taxon>Bacillota</taxon>
        <taxon>Clostridia</taxon>
        <taxon>Thermoanaerobacterales</taxon>
        <taxon>Thermoanaerobacteraceae</taxon>
        <taxon>Carboxydothermus</taxon>
    </lineage>
</organism>
<gene>
    <name evidence="1" type="ORF">HDG70_001828</name>
</gene>
<dbReference type="Proteomes" id="UP000604066">
    <property type="component" value="Unassembled WGS sequence"/>
</dbReference>